<feature type="binding site" description="axial binding residue" evidence="12">
    <location>
        <position position="62"/>
    </location>
    <ligand>
        <name>heme c</name>
        <dbReference type="ChEBI" id="CHEBI:61717"/>
        <label>1</label>
    </ligand>
    <ligandPart>
        <name>Fe</name>
        <dbReference type="ChEBI" id="CHEBI:18248"/>
    </ligandPart>
</feature>
<evidence type="ECO:0000256" key="2">
    <source>
        <dbReference type="ARBA" id="ARBA00022448"/>
    </source>
</evidence>
<feature type="binding site" description="covalent" evidence="11">
    <location>
        <position position="207"/>
    </location>
    <ligand>
        <name>heme c</name>
        <dbReference type="ChEBI" id="CHEBI:61717"/>
        <label>2</label>
    </ligand>
</feature>
<dbReference type="GO" id="GO:0016614">
    <property type="term" value="F:oxidoreductase activity, acting on CH-OH group of donors"/>
    <property type="evidence" value="ECO:0007669"/>
    <property type="project" value="InterPro"/>
</dbReference>
<feature type="binding site" description="axial binding residue" evidence="12">
    <location>
        <position position="343"/>
    </location>
    <ligand>
        <name>heme c</name>
        <dbReference type="ChEBI" id="CHEBI:61717"/>
        <label>3</label>
    </ligand>
    <ligandPart>
        <name>Fe</name>
        <dbReference type="ChEBI" id="CHEBI:18248"/>
    </ligandPart>
</feature>
<feature type="binding site" description="covalent" evidence="11">
    <location>
        <position position="204"/>
    </location>
    <ligand>
        <name>heme c</name>
        <dbReference type="ChEBI" id="CHEBI:61717"/>
        <label>2</label>
    </ligand>
</feature>
<evidence type="ECO:0000313" key="14">
    <source>
        <dbReference type="EMBL" id="MRX10119.1"/>
    </source>
</evidence>
<protein>
    <submittedName>
        <fullName evidence="14">C-type cytochrome</fullName>
    </submittedName>
</protein>
<keyword evidence="15" id="KW-1185">Reference proteome</keyword>
<dbReference type="GO" id="GO:0020037">
    <property type="term" value="F:heme binding"/>
    <property type="evidence" value="ECO:0007669"/>
    <property type="project" value="InterPro"/>
</dbReference>
<evidence type="ECO:0000256" key="12">
    <source>
        <dbReference type="PIRSR" id="PIRSR000018-51"/>
    </source>
</evidence>
<dbReference type="Pfam" id="PF00034">
    <property type="entry name" value="Cytochrom_C"/>
    <property type="match status" value="1"/>
</dbReference>
<dbReference type="PANTHER" id="PTHR35008:SF8">
    <property type="entry name" value="ALCOHOL DEHYDROGENASE CYTOCHROME C SUBUNIT"/>
    <property type="match status" value="1"/>
</dbReference>
<feature type="binding site" description="covalent" evidence="11">
    <location>
        <position position="342"/>
    </location>
    <ligand>
        <name>heme c</name>
        <dbReference type="ChEBI" id="CHEBI:61717"/>
        <label>3</label>
    </ligand>
</feature>
<dbReference type="EMBL" id="WKJM01000018">
    <property type="protein sequence ID" value="MRX10119.1"/>
    <property type="molecule type" value="Genomic_DNA"/>
</dbReference>
<organism evidence="14 15">
    <name type="scientific">Duganella alba</name>
    <dbReference type="NCBI Taxonomy" id="2666081"/>
    <lineage>
        <taxon>Bacteria</taxon>
        <taxon>Pseudomonadati</taxon>
        <taxon>Pseudomonadota</taxon>
        <taxon>Betaproteobacteria</taxon>
        <taxon>Burkholderiales</taxon>
        <taxon>Oxalobacteraceae</taxon>
        <taxon>Telluria group</taxon>
        <taxon>Duganella</taxon>
    </lineage>
</organism>
<dbReference type="PROSITE" id="PS51007">
    <property type="entry name" value="CYTC"/>
    <property type="match status" value="3"/>
</dbReference>
<evidence type="ECO:0000256" key="8">
    <source>
        <dbReference type="ARBA" id="ARBA00022982"/>
    </source>
</evidence>
<dbReference type="InterPro" id="IPR014353">
    <property type="entry name" value="Membr-bd_ADH_cyt_c"/>
</dbReference>
<dbReference type="RefSeq" id="WP_154364505.1">
    <property type="nucleotide sequence ID" value="NZ_WKJM01000018.1"/>
</dbReference>
<feature type="domain" description="Cytochrome c" evidence="13">
    <location>
        <begin position="189"/>
        <end position="303"/>
    </location>
</feature>
<dbReference type="SUPFAM" id="SSF46626">
    <property type="entry name" value="Cytochrome c"/>
    <property type="match status" value="3"/>
</dbReference>
<evidence type="ECO:0000256" key="6">
    <source>
        <dbReference type="ARBA" id="ARBA00022729"/>
    </source>
</evidence>
<evidence type="ECO:0000313" key="15">
    <source>
        <dbReference type="Proteomes" id="UP000481037"/>
    </source>
</evidence>
<dbReference type="InterPro" id="IPR051459">
    <property type="entry name" value="Cytochrome_c-type_DH"/>
</dbReference>
<dbReference type="Proteomes" id="UP000481037">
    <property type="component" value="Unassembled WGS sequence"/>
</dbReference>
<gene>
    <name evidence="14" type="ORF">GJ697_19970</name>
</gene>
<evidence type="ECO:0000256" key="1">
    <source>
        <dbReference type="ARBA" id="ARBA00004236"/>
    </source>
</evidence>
<keyword evidence="8" id="KW-0249">Electron transport</keyword>
<evidence type="ECO:0000259" key="13">
    <source>
        <dbReference type="PROSITE" id="PS51007"/>
    </source>
</evidence>
<feature type="binding site" description="covalent" evidence="11">
    <location>
        <position position="58"/>
    </location>
    <ligand>
        <name>heme c</name>
        <dbReference type="ChEBI" id="CHEBI:61717"/>
        <label>1</label>
    </ligand>
</feature>
<comment type="cofactor">
    <cofactor evidence="11">
        <name>heme c</name>
        <dbReference type="ChEBI" id="CHEBI:61717"/>
    </cofactor>
    <text evidence="11">Binds 3 heme c groups covalently per subunit.</text>
</comment>
<keyword evidence="2" id="KW-0813">Transport</keyword>
<feature type="domain" description="Cytochrome c" evidence="13">
    <location>
        <begin position="44"/>
        <end position="146"/>
    </location>
</feature>
<feature type="domain" description="Cytochrome c" evidence="13">
    <location>
        <begin position="326"/>
        <end position="416"/>
    </location>
</feature>
<evidence type="ECO:0000256" key="3">
    <source>
        <dbReference type="ARBA" id="ARBA00022475"/>
    </source>
</evidence>
<comment type="caution">
    <text evidence="14">The sequence shown here is derived from an EMBL/GenBank/DDBJ whole genome shotgun (WGS) entry which is preliminary data.</text>
</comment>
<evidence type="ECO:0000256" key="5">
    <source>
        <dbReference type="ARBA" id="ARBA00022723"/>
    </source>
</evidence>
<dbReference type="InterPro" id="IPR009056">
    <property type="entry name" value="Cyt_c-like_dom"/>
</dbReference>
<dbReference type="InterPro" id="IPR008168">
    <property type="entry name" value="Cyt_C_IC"/>
</dbReference>
<dbReference type="GO" id="GO:0005506">
    <property type="term" value="F:iron ion binding"/>
    <property type="evidence" value="ECO:0007669"/>
    <property type="project" value="InterPro"/>
</dbReference>
<dbReference type="GO" id="GO:0009055">
    <property type="term" value="F:electron transfer activity"/>
    <property type="evidence" value="ECO:0007669"/>
    <property type="project" value="InterPro"/>
</dbReference>
<proteinExistence type="predicted"/>
<dbReference type="PIRSF" id="PIRSF000018">
    <property type="entry name" value="Mb_ADH_cyt_c"/>
    <property type="match status" value="1"/>
</dbReference>
<dbReference type="PRINTS" id="PR00605">
    <property type="entry name" value="CYTCHROMECIC"/>
</dbReference>
<keyword evidence="10" id="KW-0472">Membrane</keyword>
<evidence type="ECO:0000256" key="11">
    <source>
        <dbReference type="PIRSR" id="PIRSR000018-50"/>
    </source>
</evidence>
<evidence type="ECO:0000256" key="4">
    <source>
        <dbReference type="ARBA" id="ARBA00022617"/>
    </source>
</evidence>
<evidence type="ECO:0000256" key="9">
    <source>
        <dbReference type="ARBA" id="ARBA00023004"/>
    </source>
</evidence>
<dbReference type="PANTHER" id="PTHR35008">
    <property type="entry name" value="BLL4482 PROTEIN-RELATED"/>
    <property type="match status" value="1"/>
</dbReference>
<keyword evidence="7" id="KW-0677">Repeat</keyword>
<dbReference type="Gene3D" id="1.10.760.10">
    <property type="entry name" value="Cytochrome c-like domain"/>
    <property type="match status" value="3"/>
</dbReference>
<feature type="binding site" description="covalent" evidence="11">
    <location>
        <position position="339"/>
    </location>
    <ligand>
        <name>heme c</name>
        <dbReference type="ChEBI" id="CHEBI:61717"/>
        <label>3</label>
    </ligand>
</feature>
<keyword evidence="3" id="KW-1003">Cell membrane</keyword>
<keyword evidence="6" id="KW-0732">Signal</keyword>
<keyword evidence="5 12" id="KW-0479">Metal-binding</keyword>
<evidence type="ECO:0000256" key="10">
    <source>
        <dbReference type="ARBA" id="ARBA00023136"/>
    </source>
</evidence>
<feature type="binding site" description="axial binding residue" evidence="12">
    <location>
        <position position="208"/>
    </location>
    <ligand>
        <name>heme c</name>
        <dbReference type="ChEBI" id="CHEBI:61717"/>
        <label>2</label>
    </ligand>
    <ligandPart>
        <name>Fe</name>
        <dbReference type="ChEBI" id="CHEBI:18248"/>
    </ligandPart>
</feature>
<accession>A0A6L5QK78</accession>
<reference evidence="14 15" key="1">
    <citation type="submission" date="2019-11" db="EMBL/GenBank/DDBJ databases">
        <title>Novel species isolated from a subtropical stream in China.</title>
        <authorList>
            <person name="Lu H."/>
        </authorList>
    </citation>
    <scope>NUCLEOTIDE SEQUENCE [LARGE SCALE GENOMIC DNA]</scope>
    <source>
        <strain evidence="14 15">FT25W</strain>
    </source>
</reference>
<feature type="binding site" description="covalent" evidence="11">
    <location>
        <position position="61"/>
    </location>
    <ligand>
        <name>heme c</name>
        <dbReference type="ChEBI" id="CHEBI:61717"/>
        <label>1</label>
    </ligand>
</feature>
<dbReference type="InterPro" id="IPR036909">
    <property type="entry name" value="Cyt_c-like_dom_sf"/>
</dbReference>
<dbReference type="GO" id="GO:0005886">
    <property type="term" value="C:plasma membrane"/>
    <property type="evidence" value="ECO:0007669"/>
    <property type="project" value="UniProtKB-SubCell"/>
</dbReference>
<keyword evidence="4 11" id="KW-0349">Heme</keyword>
<dbReference type="AlphaFoldDB" id="A0A6L5QK78"/>
<name>A0A6L5QK78_9BURK</name>
<evidence type="ECO:0000256" key="7">
    <source>
        <dbReference type="ARBA" id="ARBA00022737"/>
    </source>
</evidence>
<keyword evidence="9 12" id="KW-0408">Iron</keyword>
<comment type="subcellular location">
    <subcellularLocation>
        <location evidence="1">Cell membrane</location>
    </subcellularLocation>
</comment>
<sequence>MNKRNLFIGAGAVVVIGLLTVISATRWSDARAGAHPQASAASAEMIARGAYLARVGDCAACHSVQGQPPYSGGLRMETPIGAIYTSNITPDRQHGIGNYTLADFDRALRYGVANGHTLYPAMPYSAYSSTTPEDVAALYAYFTREVRPAAVPRRENEIPFPLSMRWPLTIWRLAFAPEPRAFQLKTDDAMLRRGAYIVEGLGHCGDCHTPRGPALQVRALGAAGGPAYLSGAMIDGWHAPSLRNGDSTTIGAWSEADIAQFLRTGTNRHGIAFASMNEVIANSTQFLSAEDAAAAAHFLKSLTDPTSGKGAYAYDPAVSQSLRNGDASARGAQLYLDNCAACHRPDGKGYEGVFPALAGNPVVTAAPPDSVIRIILEGMTTARTAGTPAQFSMPSFARRLSDQEVADVATFVRDSWGNRGAPVAATDVKRRATAREEAKP</sequence>